<dbReference type="CDD" id="cd00610">
    <property type="entry name" value="OAT_like"/>
    <property type="match status" value="1"/>
</dbReference>
<dbReference type="PROSITE" id="PS00600">
    <property type="entry name" value="AA_TRANSFER_CLASS_3"/>
    <property type="match status" value="1"/>
</dbReference>
<dbReference type="InterPro" id="IPR005814">
    <property type="entry name" value="Aminotrans_3"/>
</dbReference>
<dbReference type="FunFam" id="3.40.640.10:FF:000004">
    <property type="entry name" value="Acetylornithine aminotransferase"/>
    <property type="match status" value="1"/>
</dbReference>
<evidence type="ECO:0000256" key="1">
    <source>
        <dbReference type="ARBA" id="ARBA00001933"/>
    </source>
</evidence>
<dbReference type="Gene3D" id="3.40.640.10">
    <property type="entry name" value="Type I PLP-dependent aspartate aminotransferase-like (Major domain)"/>
    <property type="match status" value="1"/>
</dbReference>
<keyword evidence="4" id="KW-0808">Transferase</keyword>
<keyword evidence="4" id="KW-0032">Aminotransferase</keyword>
<dbReference type="SUPFAM" id="SSF53383">
    <property type="entry name" value="PLP-dependent transferases"/>
    <property type="match status" value="1"/>
</dbReference>
<dbReference type="GO" id="GO:0030170">
    <property type="term" value="F:pyridoxal phosphate binding"/>
    <property type="evidence" value="ECO:0007669"/>
    <property type="project" value="InterPro"/>
</dbReference>
<dbReference type="InterPro" id="IPR049704">
    <property type="entry name" value="Aminotrans_3_PPA_site"/>
</dbReference>
<gene>
    <name evidence="4" type="ORF">XD97_0321</name>
</gene>
<dbReference type="InterPro" id="IPR050103">
    <property type="entry name" value="Class-III_PLP-dep_AT"/>
</dbReference>
<evidence type="ECO:0000256" key="2">
    <source>
        <dbReference type="ARBA" id="ARBA00022898"/>
    </source>
</evidence>
<dbReference type="Gene3D" id="3.90.1150.10">
    <property type="entry name" value="Aspartate Aminotransferase, domain 1"/>
    <property type="match status" value="1"/>
</dbReference>
<protein>
    <submittedName>
        <fullName evidence="4">Ornithine/acetylornithine aminotransferase</fullName>
    </submittedName>
</protein>
<organism evidence="4 5">
    <name type="scientific">Pelotomaculum thermopropionicum</name>
    <dbReference type="NCBI Taxonomy" id="110500"/>
    <lineage>
        <taxon>Bacteria</taxon>
        <taxon>Bacillati</taxon>
        <taxon>Bacillota</taxon>
        <taxon>Clostridia</taxon>
        <taxon>Eubacteriales</taxon>
        <taxon>Desulfotomaculaceae</taxon>
        <taxon>Pelotomaculum</taxon>
    </lineage>
</organism>
<comment type="similarity">
    <text evidence="3">Belongs to the class-III pyridoxal-phosphate-dependent aminotransferase family.</text>
</comment>
<accession>A0A101HVA2</accession>
<comment type="cofactor">
    <cofactor evidence="1">
        <name>pyridoxal 5'-phosphate</name>
        <dbReference type="ChEBI" id="CHEBI:597326"/>
    </cofactor>
</comment>
<dbReference type="GO" id="GO:0042802">
    <property type="term" value="F:identical protein binding"/>
    <property type="evidence" value="ECO:0007669"/>
    <property type="project" value="TreeGrafter"/>
</dbReference>
<sequence>MLKDKATVKKTGLKPAGFLPLSEALKQNRKQVVNNHKVYVNAGLAAMMGMLNFDKQFTKAEGINLWDSDGNRYLDFLGAYGALNLGHNHPRVTAALEQVKQLPNLLQASLGALAGALAKNLAAATPGDLQRSFFGNSGAEAVEGALKLARAATGRRGLVYCDNSFHGKTMGALSVTGREKYRKYFKPLLPDCISIPYGRLDALESTLKSENIAAFIVEPVQGEGGIIIPPPGYLSGAREICSRYGTLLIMDEIQTGLGRTGKMFACEHEGVIPDIMCLAKSLGGGVMPVGAYITTDGIWKKAYGSIEKALLHTSTFGGNTMAAAAAIAALEVTYEENLPDRACETGRQLLTGLYKLKDKYPLVKEVRGCGLMVGVEFNQPGGLASKASFGLFDKLSEEYTGSMVAGELLNKYRIITAYTLNNPNVIRLEPPLNVTSEQIDTLLQALEQVFSEHKSFFSMAASGAKTVLKSFIKK</sequence>
<evidence type="ECO:0000313" key="4">
    <source>
        <dbReference type="EMBL" id="KUK82890.1"/>
    </source>
</evidence>
<keyword evidence="2 3" id="KW-0663">Pyridoxal phosphate</keyword>
<dbReference type="EMBL" id="LGGS01000060">
    <property type="protein sequence ID" value="KUK82890.1"/>
    <property type="molecule type" value="Genomic_DNA"/>
</dbReference>
<evidence type="ECO:0000313" key="5">
    <source>
        <dbReference type="Proteomes" id="UP000054705"/>
    </source>
</evidence>
<dbReference type="GO" id="GO:0008483">
    <property type="term" value="F:transaminase activity"/>
    <property type="evidence" value="ECO:0007669"/>
    <property type="project" value="UniProtKB-KW"/>
</dbReference>
<proteinExistence type="inferred from homology"/>
<dbReference type="Proteomes" id="UP000054705">
    <property type="component" value="Unassembled WGS sequence"/>
</dbReference>
<dbReference type="PATRIC" id="fig|110500.4.peg.581"/>
<dbReference type="PANTHER" id="PTHR11986:SF121">
    <property type="entry name" value="BLR3010 PROTEIN"/>
    <property type="match status" value="1"/>
</dbReference>
<dbReference type="PANTHER" id="PTHR11986">
    <property type="entry name" value="AMINOTRANSFERASE CLASS III"/>
    <property type="match status" value="1"/>
</dbReference>
<evidence type="ECO:0000256" key="3">
    <source>
        <dbReference type="RuleBase" id="RU003560"/>
    </source>
</evidence>
<dbReference type="PIRSF" id="PIRSF000521">
    <property type="entry name" value="Transaminase_4ab_Lys_Orn"/>
    <property type="match status" value="1"/>
</dbReference>
<dbReference type="InterPro" id="IPR015421">
    <property type="entry name" value="PyrdxlP-dep_Trfase_major"/>
</dbReference>
<dbReference type="Pfam" id="PF00202">
    <property type="entry name" value="Aminotran_3"/>
    <property type="match status" value="1"/>
</dbReference>
<dbReference type="InterPro" id="IPR015422">
    <property type="entry name" value="PyrdxlP-dep_Trfase_small"/>
</dbReference>
<dbReference type="AlphaFoldDB" id="A0A101HVA2"/>
<name>A0A101HVA2_9FIRM</name>
<dbReference type="InterPro" id="IPR015424">
    <property type="entry name" value="PyrdxlP-dep_Trfase"/>
</dbReference>
<reference evidence="5" key="1">
    <citation type="journal article" date="2015" name="MBio">
        <title>Genome-Resolved Metagenomic Analysis Reveals Roles for Candidate Phyla and Other Microbial Community Members in Biogeochemical Transformations in Oil Reservoirs.</title>
        <authorList>
            <person name="Hu P."/>
            <person name="Tom L."/>
            <person name="Singh A."/>
            <person name="Thomas B.C."/>
            <person name="Baker B.J."/>
            <person name="Piceno Y.M."/>
            <person name="Andersen G.L."/>
            <person name="Banfield J.F."/>
        </authorList>
    </citation>
    <scope>NUCLEOTIDE SEQUENCE [LARGE SCALE GENOMIC DNA]</scope>
</reference>
<comment type="caution">
    <text evidence="4">The sequence shown here is derived from an EMBL/GenBank/DDBJ whole genome shotgun (WGS) entry which is preliminary data.</text>
</comment>